<dbReference type="PANTHER" id="PTHR43215:SF14">
    <property type="entry name" value="RADIAL SPOKE HEAD 1 HOMOLOG"/>
    <property type="match status" value="1"/>
</dbReference>
<dbReference type="SMART" id="SM00698">
    <property type="entry name" value="MORN"/>
    <property type="match status" value="12"/>
</dbReference>
<keyword evidence="4" id="KW-1185">Reference proteome</keyword>
<reference evidence="3" key="1">
    <citation type="submission" date="2021-09" db="EMBL/GenBank/DDBJ databases">
        <authorList>
            <consortium name="AG Swart"/>
            <person name="Singh M."/>
            <person name="Singh A."/>
            <person name="Seah K."/>
            <person name="Emmerich C."/>
        </authorList>
    </citation>
    <scope>NUCLEOTIDE SEQUENCE</scope>
    <source>
        <strain evidence="3">ATCC30299</strain>
    </source>
</reference>
<feature type="region of interest" description="Disordered" evidence="2">
    <location>
        <begin position="197"/>
        <end position="227"/>
    </location>
</feature>
<dbReference type="SUPFAM" id="SSF82185">
    <property type="entry name" value="Histone H3 K4-specific methyltransferase SET7/9 N-terminal domain"/>
    <property type="match status" value="4"/>
</dbReference>
<dbReference type="InterPro" id="IPR003409">
    <property type="entry name" value="MORN"/>
</dbReference>
<dbReference type="PANTHER" id="PTHR43215">
    <property type="entry name" value="RADIAL SPOKE HEAD 1 HOMOLOG"/>
    <property type="match status" value="1"/>
</dbReference>
<evidence type="ECO:0008006" key="5">
    <source>
        <dbReference type="Google" id="ProtNLM"/>
    </source>
</evidence>
<feature type="compositionally biased region" description="Polar residues" evidence="2">
    <location>
        <begin position="197"/>
        <end position="219"/>
    </location>
</feature>
<evidence type="ECO:0000256" key="1">
    <source>
        <dbReference type="ARBA" id="ARBA00022737"/>
    </source>
</evidence>
<comment type="caution">
    <text evidence="3">The sequence shown here is derived from an EMBL/GenBank/DDBJ whole genome shotgun (WGS) entry which is preliminary data.</text>
</comment>
<gene>
    <name evidence="3" type="ORF">BSTOLATCC_MIC25322</name>
</gene>
<dbReference type="EMBL" id="CAJZBQ010000024">
    <property type="protein sequence ID" value="CAG9320084.1"/>
    <property type="molecule type" value="Genomic_DNA"/>
</dbReference>
<evidence type="ECO:0000313" key="3">
    <source>
        <dbReference type="EMBL" id="CAG9320084.1"/>
    </source>
</evidence>
<dbReference type="Proteomes" id="UP001162131">
    <property type="component" value="Unassembled WGS sequence"/>
</dbReference>
<sequence>MDQFFSSKPHTPYRVARCKTTMSSSESPIGVSFIDALREVCPLSFNKQFLRQLLENQKAEKVSAIIPFNLGKIQKTYTQVKEIWKIVNNENNPDSSKELNKKSITLEKSAFQRPLSSLQSLSKDISAMKNSTFRSKNLSQDQQQFESVLKLYCVSNGAEPNAVAARPRSAIHYVSKNRSKYAPGVIRIIPKHSRNNSIATDTNHFSIQAKTQRSLSSTDRNSRHSQKNSCIISPSLHMPEQFPIIKKIAEKSEVYEETYSGEYSNGKRQGHGKVIYPNGDIYIGDWYENKKQGHGAYTYANSQVEYEGSWYSDNKHGIGIIKSSTGQIEGRWENNVLKESNVIFTYDEVNIYRGESKSGARDGSGSMKYQCGAEYTGLWCDDRREKHGYIRYKQDFFFEGHFHMDSTHGYGVLIRSDIIKPPKRSTGYSKTIEAYKKPGINKEDYSETLPEFAKLHLKNSDIVYITHSADIHRHVPSGTFKSGKLNGSGLAYYGIYGYYEGNFIDGQRDGWGKMIYNDPAHVCSWFPETEGEYIGYWRNDARHGQGIMNWPNGTKYEGKFNMDRRHHVMGKMVFETGEIYEGGWVNDKLQGYGKLTLASGIVFKARFNSGIAESSGTVEFTDKVYEGAVANFVPNGKGKMRYKNGDIYDGDFEDGVINGIGKMTYANGNIYEGEWANGCKDGNGMMIYRDEGTVYNGEWLEDKRSGKGELKDMRGKVIYHGDWVYDLQDGIGEMVS</sequence>
<evidence type="ECO:0000313" key="4">
    <source>
        <dbReference type="Proteomes" id="UP001162131"/>
    </source>
</evidence>
<name>A0AAU9JEH3_9CILI</name>
<evidence type="ECO:0000256" key="2">
    <source>
        <dbReference type="SAM" id="MobiDB-lite"/>
    </source>
</evidence>
<dbReference type="Pfam" id="PF02493">
    <property type="entry name" value="MORN"/>
    <property type="match status" value="14"/>
</dbReference>
<dbReference type="AlphaFoldDB" id="A0AAU9JEH3"/>
<accession>A0AAU9JEH3</accession>
<organism evidence="3 4">
    <name type="scientific">Blepharisma stoltei</name>
    <dbReference type="NCBI Taxonomy" id="1481888"/>
    <lineage>
        <taxon>Eukaryota</taxon>
        <taxon>Sar</taxon>
        <taxon>Alveolata</taxon>
        <taxon>Ciliophora</taxon>
        <taxon>Postciliodesmatophora</taxon>
        <taxon>Heterotrichea</taxon>
        <taxon>Heterotrichida</taxon>
        <taxon>Blepharismidae</taxon>
        <taxon>Blepharisma</taxon>
    </lineage>
</organism>
<keyword evidence="1" id="KW-0677">Repeat</keyword>
<dbReference type="Gene3D" id="2.20.110.10">
    <property type="entry name" value="Histone H3 K4-specific methyltransferase SET7/9 N-terminal domain"/>
    <property type="match status" value="4"/>
</dbReference>
<proteinExistence type="predicted"/>
<protein>
    <recommendedName>
        <fullName evidence="5">Phosphatidylinositol-4-phosphate 5-kinase</fullName>
    </recommendedName>
</protein>